<dbReference type="Proteomes" id="UP000195521">
    <property type="component" value="Unassembled WGS sequence"/>
</dbReference>
<comment type="caution">
    <text evidence="1">The sequence shown here is derived from an EMBL/GenBank/DDBJ whole genome shotgun (WGS) entry which is preliminary data.</text>
</comment>
<name>A0A1Y1JTM7_PLAGO</name>
<dbReference type="OrthoDB" id="381216at2759"/>
<keyword evidence="2" id="KW-1185">Reference proteome</keyword>
<proteinExistence type="predicted"/>
<evidence type="ECO:0000313" key="1">
    <source>
        <dbReference type="EMBL" id="GAW84477.1"/>
    </source>
</evidence>
<protein>
    <submittedName>
        <fullName evidence="1">Variable surface protein</fullName>
    </submittedName>
</protein>
<dbReference type="RefSeq" id="XP_028547066.1">
    <property type="nucleotide sequence ID" value="XM_028691265.1"/>
</dbReference>
<reference evidence="2" key="1">
    <citation type="submission" date="2017-04" db="EMBL/GenBank/DDBJ databases">
        <title>Plasmodium gonderi genome.</title>
        <authorList>
            <person name="Arisue N."/>
            <person name="Honma H."/>
            <person name="Kawai S."/>
            <person name="Tougan T."/>
            <person name="Tanabe K."/>
            <person name="Horii T."/>
        </authorList>
    </citation>
    <scope>NUCLEOTIDE SEQUENCE [LARGE SCALE GENOMIC DNA]</scope>
    <source>
        <strain evidence="2">ATCC 30045</strain>
    </source>
</reference>
<evidence type="ECO:0000313" key="2">
    <source>
        <dbReference type="Proteomes" id="UP000195521"/>
    </source>
</evidence>
<sequence>MVTKHLSYKDVFPICRELYYNILYKGINKGIKSKLETDCNNFNRTHRQNGFPDYNLATNCLDLDLYLYKIVDYSEHVRKPYCNFFIYALKQLVRKKDPKYIERFDQLHDKMINEYNNVSVTGLGVCKEYVLKMNDDIYKIFEMFDELYGYFKYFQKDSNNCSYIKIDYRRNNACVRSIIRRYSISSDVDKHGCFIFCNINNYIHRV</sequence>
<dbReference type="EMBL" id="BDQF01000342">
    <property type="protein sequence ID" value="GAW84477.1"/>
    <property type="molecule type" value="Genomic_DNA"/>
</dbReference>
<gene>
    <name evidence="1" type="ORF">PGO_003185</name>
</gene>
<organism evidence="1 2">
    <name type="scientific">Plasmodium gonderi</name>
    <dbReference type="NCBI Taxonomy" id="77519"/>
    <lineage>
        <taxon>Eukaryota</taxon>
        <taxon>Sar</taxon>
        <taxon>Alveolata</taxon>
        <taxon>Apicomplexa</taxon>
        <taxon>Aconoidasida</taxon>
        <taxon>Haemosporida</taxon>
        <taxon>Plasmodiidae</taxon>
        <taxon>Plasmodium</taxon>
        <taxon>Plasmodium (Plasmodium)</taxon>
    </lineage>
</organism>
<dbReference type="GeneID" id="39745285"/>
<dbReference type="AlphaFoldDB" id="A0A1Y1JTM7"/>
<accession>A0A1Y1JTM7</accession>